<keyword evidence="2" id="KW-0238">DNA-binding</keyword>
<dbReference type="InterPro" id="IPR001387">
    <property type="entry name" value="Cro/C1-type_HTH"/>
</dbReference>
<proteinExistence type="predicted"/>
<keyword evidence="6" id="KW-1185">Reference proteome</keyword>
<gene>
    <name evidence="5" type="ORF">GGQ93_002568</name>
</gene>
<dbReference type="PANTHER" id="PTHR36511">
    <property type="entry name" value="MERR FAMILY BACTERIAL REGULATORY PROTEIN"/>
    <property type="match status" value="1"/>
</dbReference>
<feature type="domain" description="HTH cro/C1-type" evidence="4">
    <location>
        <begin position="36"/>
        <end position="74"/>
    </location>
</feature>
<evidence type="ECO:0000256" key="2">
    <source>
        <dbReference type="ARBA" id="ARBA00023125"/>
    </source>
</evidence>
<dbReference type="RefSeq" id="WP_182713381.1">
    <property type="nucleotide sequence ID" value="NZ_CAJFZW010000020.1"/>
</dbReference>
<dbReference type="SUPFAM" id="SSF47413">
    <property type="entry name" value="lambda repressor-like DNA-binding domains"/>
    <property type="match status" value="1"/>
</dbReference>
<dbReference type="InterPro" id="IPR052359">
    <property type="entry name" value="HTH-type_reg/antitoxin"/>
</dbReference>
<dbReference type="PROSITE" id="PS50943">
    <property type="entry name" value="HTH_CROC1"/>
    <property type="match status" value="1"/>
</dbReference>
<reference evidence="5 6" key="1">
    <citation type="submission" date="2020-08" db="EMBL/GenBank/DDBJ databases">
        <title>Genomic Encyclopedia of Type Strains, Phase IV (KMG-IV): sequencing the most valuable type-strain genomes for metagenomic binning, comparative biology and taxonomic classification.</title>
        <authorList>
            <person name="Goeker M."/>
        </authorList>
    </citation>
    <scope>NUCLEOTIDE SEQUENCE [LARGE SCALE GENOMIC DNA]</scope>
    <source>
        <strain evidence="5 6">DSM 4731</strain>
    </source>
</reference>
<name>A0A7W9C827_9CAUL</name>
<dbReference type="Proteomes" id="UP000527324">
    <property type="component" value="Unassembled WGS sequence"/>
</dbReference>
<comment type="caution">
    <text evidence="5">The sequence shown here is derived from an EMBL/GenBank/DDBJ whole genome shotgun (WGS) entry which is preliminary data.</text>
</comment>
<dbReference type="Gene3D" id="1.10.260.40">
    <property type="entry name" value="lambda repressor-like DNA-binding domains"/>
    <property type="match status" value="1"/>
</dbReference>
<sequence length="96" mass="10185">MSTFGQDLIAAMQEAADHARGAGEPAGLHTIDVPNVRAIREGLGLSQQAFATAYRIPLATLKGWEQGRRQPDATASAYLSVIARLPSQARDALRAA</sequence>
<keyword evidence="1" id="KW-0805">Transcription regulation</keyword>
<organism evidence="5 6">
    <name type="scientific">Brevundimonas aurantiaca</name>
    <dbReference type="NCBI Taxonomy" id="74316"/>
    <lineage>
        <taxon>Bacteria</taxon>
        <taxon>Pseudomonadati</taxon>
        <taxon>Pseudomonadota</taxon>
        <taxon>Alphaproteobacteria</taxon>
        <taxon>Caulobacterales</taxon>
        <taxon>Caulobacteraceae</taxon>
        <taxon>Brevundimonas</taxon>
    </lineage>
</organism>
<dbReference type="InterPro" id="IPR010982">
    <property type="entry name" value="Lambda_DNA-bd_dom_sf"/>
</dbReference>
<accession>A0A7W9C827</accession>
<protein>
    <submittedName>
        <fullName evidence="5">Putative transcriptional regulator</fullName>
    </submittedName>
</protein>
<evidence type="ECO:0000313" key="6">
    <source>
        <dbReference type="Proteomes" id="UP000527324"/>
    </source>
</evidence>
<dbReference type="CDD" id="cd00093">
    <property type="entry name" value="HTH_XRE"/>
    <property type="match status" value="1"/>
</dbReference>
<dbReference type="GO" id="GO:0003677">
    <property type="term" value="F:DNA binding"/>
    <property type="evidence" value="ECO:0007669"/>
    <property type="project" value="UniProtKB-KW"/>
</dbReference>
<dbReference type="Pfam" id="PF01381">
    <property type="entry name" value="HTH_3"/>
    <property type="match status" value="1"/>
</dbReference>
<dbReference type="PANTHER" id="PTHR36511:SF4">
    <property type="entry name" value="ANTITOXIN MQSA"/>
    <property type="match status" value="1"/>
</dbReference>
<evidence type="ECO:0000313" key="5">
    <source>
        <dbReference type="EMBL" id="MBB5740836.1"/>
    </source>
</evidence>
<dbReference type="EMBL" id="JACHOQ010000007">
    <property type="protein sequence ID" value="MBB5740836.1"/>
    <property type="molecule type" value="Genomic_DNA"/>
</dbReference>
<evidence type="ECO:0000259" key="4">
    <source>
        <dbReference type="PROSITE" id="PS50943"/>
    </source>
</evidence>
<dbReference type="AlphaFoldDB" id="A0A7W9C827"/>
<evidence type="ECO:0000256" key="3">
    <source>
        <dbReference type="ARBA" id="ARBA00023163"/>
    </source>
</evidence>
<keyword evidence="3" id="KW-0804">Transcription</keyword>
<evidence type="ECO:0000256" key="1">
    <source>
        <dbReference type="ARBA" id="ARBA00023015"/>
    </source>
</evidence>